<dbReference type="OrthoDB" id="6105122at2759"/>
<dbReference type="Proteomes" id="UP000014760">
    <property type="component" value="Unassembled WGS sequence"/>
</dbReference>
<evidence type="ECO:0000313" key="2">
    <source>
        <dbReference type="EMBL" id="ELT91968.1"/>
    </source>
</evidence>
<sequence>MPGILKLLVVCIFSILLVVGPISARGVPETDVGTRRTRRQMGEVHLGAHRARLSMKQQLTPNGCREVGCGLIDFALSSRTKRANSDQRMAELQALIALSNGGGETLGHGAIDPYSAGKKKRSEVLDLGDQSGYMESAMRRSRLIRKLLTQLAERDLL</sequence>
<keyword evidence="1" id="KW-0732">Signal</keyword>
<dbReference type="EMBL" id="AMQN01000380">
    <property type="status" value="NOT_ANNOTATED_CDS"/>
    <property type="molecule type" value="Genomic_DNA"/>
</dbReference>
<dbReference type="OMA" id="VGHGQID"/>
<feature type="chain" id="PRO_5008786899" description="Corticotropin-releasing factor domain-containing protein" evidence="1">
    <location>
        <begin position="25"/>
        <end position="157"/>
    </location>
</feature>
<feature type="signal peptide" evidence="1">
    <location>
        <begin position="1"/>
        <end position="24"/>
    </location>
</feature>
<reference evidence="2 4" key="2">
    <citation type="journal article" date="2013" name="Nature">
        <title>Insights into bilaterian evolution from three spiralian genomes.</title>
        <authorList>
            <person name="Simakov O."/>
            <person name="Marletaz F."/>
            <person name="Cho S.J."/>
            <person name="Edsinger-Gonzales E."/>
            <person name="Havlak P."/>
            <person name="Hellsten U."/>
            <person name="Kuo D.H."/>
            <person name="Larsson T."/>
            <person name="Lv J."/>
            <person name="Arendt D."/>
            <person name="Savage R."/>
            <person name="Osoegawa K."/>
            <person name="de Jong P."/>
            <person name="Grimwood J."/>
            <person name="Chapman J.A."/>
            <person name="Shapiro H."/>
            <person name="Aerts A."/>
            <person name="Otillar R.P."/>
            <person name="Terry A.Y."/>
            <person name="Boore J.L."/>
            <person name="Grigoriev I.V."/>
            <person name="Lindberg D.R."/>
            <person name="Seaver E.C."/>
            <person name="Weisblat D.A."/>
            <person name="Putnam N.H."/>
            <person name="Rokhsar D.S."/>
        </authorList>
    </citation>
    <scope>NUCLEOTIDE SEQUENCE</scope>
    <source>
        <strain evidence="2 4">I ESC-2004</strain>
    </source>
</reference>
<name>R7TDY4_CAPTE</name>
<reference evidence="4" key="1">
    <citation type="submission" date="2012-12" db="EMBL/GenBank/DDBJ databases">
        <authorList>
            <person name="Hellsten U."/>
            <person name="Grimwood J."/>
            <person name="Chapman J.A."/>
            <person name="Shapiro H."/>
            <person name="Aerts A."/>
            <person name="Otillar R.P."/>
            <person name="Terry A.Y."/>
            <person name="Boore J.L."/>
            <person name="Simakov O."/>
            <person name="Marletaz F."/>
            <person name="Cho S.-J."/>
            <person name="Edsinger-Gonzales E."/>
            <person name="Havlak P."/>
            <person name="Kuo D.-H."/>
            <person name="Larsson T."/>
            <person name="Lv J."/>
            <person name="Arendt D."/>
            <person name="Savage R."/>
            <person name="Osoegawa K."/>
            <person name="de Jong P."/>
            <person name="Lindberg D.R."/>
            <person name="Seaver E.C."/>
            <person name="Weisblat D.A."/>
            <person name="Putnam N.H."/>
            <person name="Grigoriev I.V."/>
            <person name="Rokhsar D.S."/>
        </authorList>
    </citation>
    <scope>NUCLEOTIDE SEQUENCE</scope>
    <source>
        <strain evidence="4">I ESC-2004</strain>
    </source>
</reference>
<dbReference type="HOGENOM" id="CLU_1679612_0_0_1"/>
<gene>
    <name evidence="2" type="ORF">CAPTEDRAFT_228726</name>
</gene>
<dbReference type="EnsemblMetazoa" id="CapteT228726">
    <property type="protein sequence ID" value="CapteP228726"/>
    <property type="gene ID" value="CapteG228726"/>
</dbReference>
<reference evidence="3" key="3">
    <citation type="submission" date="2015-06" db="UniProtKB">
        <authorList>
            <consortium name="EnsemblMetazoa"/>
        </authorList>
    </citation>
    <scope>IDENTIFICATION</scope>
</reference>
<dbReference type="EMBL" id="KB310317">
    <property type="protein sequence ID" value="ELT91968.1"/>
    <property type="molecule type" value="Genomic_DNA"/>
</dbReference>
<evidence type="ECO:0000313" key="3">
    <source>
        <dbReference type="EnsemblMetazoa" id="CapteP228726"/>
    </source>
</evidence>
<dbReference type="AlphaFoldDB" id="R7TDY4"/>
<evidence type="ECO:0008006" key="5">
    <source>
        <dbReference type="Google" id="ProtNLM"/>
    </source>
</evidence>
<organism evidence="2">
    <name type="scientific">Capitella teleta</name>
    <name type="common">Polychaete worm</name>
    <dbReference type="NCBI Taxonomy" id="283909"/>
    <lineage>
        <taxon>Eukaryota</taxon>
        <taxon>Metazoa</taxon>
        <taxon>Spiralia</taxon>
        <taxon>Lophotrochozoa</taxon>
        <taxon>Annelida</taxon>
        <taxon>Polychaeta</taxon>
        <taxon>Sedentaria</taxon>
        <taxon>Scolecida</taxon>
        <taxon>Capitellidae</taxon>
        <taxon>Capitella</taxon>
    </lineage>
</organism>
<keyword evidence="4" id="KW-1185">Reference proteome</keyword>
<evidence type="ECO:0000256" key="1">
    <source>
        <dbReference type="SAM" id="SignalP"/>
    </source>
</evidence>
<evidence type="ECO:0000313" key="4">
    <source>
        <dbReference type="Proteomes" id="UP000014760"/>
    </source>
</evidence>
<accession>R7TDY4</accession>
<protein>
    <recommendedName>
        <fullName evidence="5">Corticotropin-releasing factor domain-containing protein</fullName>
    </recommendedName>
</protein>
<proteinExistence type="predicted"/>